<dbReference type="EMBL" id="LKGI01000059">
    <property type="protein sequence ID" value="RNE30662.1"/>
    <property type="molecule type" value="Genomic_DNA"/>
</dbReference>
<sequence>MQENHDVVHFQLDQPIQPQPTQTKKVPEATKALLISGCLIRPPYLQPS</sequence>
<name>A0A8B3GSJ5_LACPA</name>
<dbReference type="AlphaFoldDB" id="A0A8B3GSJ5"/>
<feature type="compositionally biased region" description="Low complexity" evidence="1">
    <location>
        <begin position="14"/>
        <end position="24"/>
    </location>
</feature>
<reference evidence="2 3" key="1">
    <citation type="journal article" date="2018" name="Front. Microbiol.">
        <title>Conversion of Methionine to Cysteine in Lactobacillus paracasei Depends on the Highly Mobile cysK-ctl-cysE Gene Cluster.</title>
        <authorList>
            <person name="Wuthrich D."/>
            <person name="Irmler S."/>
            <person name="Berthoud H."/>
            <person name="Guggenbuhl B."/>
            <person name="Eugster E."/>
            <person name="Bruggmann R."/>
        </authorList>
    </citation>
    <scope>NUCLEOTIDE SEQUENCE [LARGE SCALE GENOMIC DNA]</scope>
    <source>
        <strain evidence="2 3">FAM6012</strain>
    </source>
</reference>
<organism evidence="2 3">
    <name type="scientific">Lacticaseibacillus paracasei</name>
    <name type="common">Lactobacillus paracasei</name>
    <dbReference type="NCBI Taxonomy" id="1597"/>
    <lineage>
        <taxon>Bacteria</taxon>
        <taxon>Bacillati</taxon>
        <taxon>Bacillota</taxon>
        <taxon>Bacilli</taxon>
        <taxon>Lactobacillales</taxon>
        <taxon>Lactobacillaceae</taxon>
        <taxon>Lacticaseibacillus</taxon>
    </lineage>
</organism>
<accession>A0A8B3GSJ5</accession>
<proteinExistence type="predicted"/>
<protein>
    <submittedName>
        <fullName evidence="2">Uncharacterized protein</fullName>
    </submittedName>
</protein>
<dbReference type="Proteomes" id="UP000284123">
    <property type="component" value="Unassembled WGS sequence"/>
</dbReference>
<feature type="region of interest" description="Disordered" evidence="1">
    <location>
        <begin position="1"/>
        <end position="27"/>
    </location>
</feature>
<evidence type="ECO:0000313" key="3">
    <source>
        <dbReference type="Proteomes" id="UP000284123"/>
    </source>
</evidence>
<gene>
    <name evidence="2" type="ORF">FAM6012_01521</name>
</gene>
<evidence type="ECO:0000313" key="2">
    <source>
        <dbReference type="EMBL" id="RNE30662.1"/>
    </source>
</evidence>
<evidence type="ECO:0000256" key="1">
    <source>
        <dbReference type="SAM" id="MobiDB-lite"/>
    </source>
</evidence>
<comment type="caution">
    <text evidence="2">The sequence shown here is derived from an EMBL/GenBank/DDBJ whole genome shotgun (WGS) entry which is preliminary data.</text>
</comment>